<dbReference type="Proteomes" id="UP000479710">
    <property type="component" value="Unassembled WGS sequence"/>
</dbReference>
<feature type="compositionally biased region" description="Basic and acidic residues" evidence="1">
    <location>
        <begin position="1"/>
        <end position="11"/>
    </location>
</feature>
<sequence>MEAGCGKHDPTTRSSVGLIRSSNPNVGSGRSCPSSGGLYWEDDEPRLTRRAIKDDEVVIAQQCATDNGDQRLNLGSLV</sequence>
<evidence type="ECO:0000313" key="3">
    <source>
        <dbReference type="Proteomes" id="UP000479710"/>
    </source>
</evidence>
<dbReference type="EMBL" id="SPHZ02000003">
    <property type="protein sequence ID" value="KAF0927717.1"/>
    <property type="molecule type" value="Genomic_DNA"/>
</dbReference>
<feature type="region of interest" description="Disordered" evidence="1">
    <location>
        <begin position="1"/>
        <end position="40"/>
    </location>
</feature>
<gene>
    <name evidence="2" type="ORF">E2562_035968</name>
</gene>
<evidence type="ECO:0000313" key="2">
    <source>
        <dbReference type="EMBL" id="KAF0927717.1"/>
    </source>
</evidence>
<organism evidence="2 3">
    <name type="scientific">Oryza meyeriana var. granulata</name>
    <dbReference type="NCBI Taxonomy" id="110450"/>
    <lineage>
        <taxon>Eukaryota</taxon>
        <taxon>Viridiplantae</taxon>
        <taxon>Streptophyta</taxon>
        <taxon>Embryophyta</taxon>
        <taxon>Tracheophyta</taxon>
        <taxon>Spermatophyta</taxon>
        <taxon>Magnoliopsida</taxon>
        <taxon>Liliopsida</taxon>
        <taxon>Poales</taxon>
        <taxon>Poaceae</taxon>
        <taxon>BOP clade</taxon>
        <taxon>Oryzoideae</taxon>
        <taxon>Oryzeae</taxon>
        <taxon>Oryzinae</taxon>
        <taxon>Oryza</taxon>
        <taxon>Oryza meyeriana</taxon>
    </lineage>
</organism>
<feature type="compositionally biased region" description="Polar residues" evidence="1">
    <location>
        <begin position="12"/>
        <end position="34"/>
    </location>
</feature>
<keyword evidence="3" id="KW-1185">Reference proteome</keyword>
<protein>
    <submittedName>
        <fullName evidence="2">Uncharacterized protein</fullName>
    </submittedName>
</protein>
<dbReference type="AlphaFoldDB" id="A0A6G1ESX2"/>
<name>A0A6G1ESX2_9ORYZ</name>
<accession>A0A6G1ESX2</accession>
<evidence type="ECO:0000256" key="1">
    <source>
        <dbReference type="SAM" id="MobiDB-lite"/>
    </source>
</evidence>
<comment type="caution">
    <text evidence="2">The sequence shown here is derived from an EMBL/GenBank/DDBJ whole genome shotgun (WGS) entry which is preliminary data.</text>
</comment>
<reference evidence="2 3" key="1">
    <citation type="submission" date="2019-11" db="EMBL/GenBank/DDBJ databases">
        <title>Whole genome sequence of Oryza granulata.</title>
        <authorList>
            <person name="Li W."/>
        </authorList>
    </citation>
    <scope>NUCLEOTIDE SEQUENCE [LARGE SCALE GENOMIC DNA]</scope>
    <source>
        <strain evidence="3">cv. Menghai</strain>
        <tissue evidence="2">Leaf</tissue>
    </source>
</reference>
<proteinExistence type="predicted"/>